<dbReference type="Proteomes" id="UP000012174">
    <property type="component" value="Unassembled WGS sequence"/>
</dbReference>
<dbReference type="InterPro" id="IPR023213">
    <property type="entry name" value="CAT-like_dom_sf"/>
</dbReference>
<dbReference type="Gene3D" id="3.30.559.10">
    <property type="entry name" value="Chloramphenicol acetyltransferase-like domain"/>
    <property type="match status" value="1"/>
</dbReference>
<protein>
    <submittedName>
        <fullName evidence="1">Uncharacterized protein</fullName>
    </submittedName>
</protein>
<dbReference type="OrthoDB" id="2548233at2759"/>
<dbReference type="eggNOG" id="ENOG502SESV">
    <property type="taxonomic scope" value="Eukaryota"/>
</dbReference>
<dbReference type="OMA" id="THMTRIL"/>
<dbReference type="PANTHER" id="PTHR42034">
    <property type="entry name" value="CHROMOSOME 7, WHOLE GENOME SHOTGUN SEQUENCE-RELATED"/>
    <property type="match status" value="1"/>
</dbReference>
<dbReference type="SUPFAM" id="SSF52777">
    <property type="entry name" value="CoA-dependent acyltransferases"/>
    <property type="match status" value="1"/>
</dbReference>
<dbReference type="Pfam" id="PF07247">
    <property type="entry name" value="AATase"/>
    <property type="match status" value="1"/>
</dbReference>
<reference evidence="2" key="1">
    <citation type="journal article" date="2013" name="Genome Announc.">
        <title>Draft genome sequence of the grapevine dieback fungus Eutypa lata UCR-EL1.</title>
        <authorList>
            <person name="Blanco-Ulate B."/>
            <person name="Rolshausen P.E."/>
            <person name="Cantu D."/>
        </authorList>
    </citation>
    <scope>NUCLEOTIDE SEQUENCE [LARGE SCALE GENOMIC DNA]</scope>
    <source>
        <strain evidence="2">UCR-EL1</strain>
    </source>
</reference>
<organism evidence="1 2">
    <name type="scientific">Eutypa lata (strain UCR-EL1)</name>
    <name type="common">Grapevine dieback disease fungus</name>
    <name type="synonym">Eutypa armeniacae</name>
    <dbReference type="NCBI Taxonomy" id="1287681"/>
    <lineage>
        <taxon>Eukaryota</taxon>
        <taxon>Fungi</taxon>
        <taxon>Dikarya</taxon>
        <taxon>Ascomycota</taxon>
        <taxon>Pezizomycotina</taxon>
        <taxon>Sordariomycetes</taxon>
        <taxon>Xylariomycetidae</taxon>
        <taxon>Xylariales</taxon>
        <taxon>Diatrypaceae</taxon>
        <taxon>Eutypa</taxon>
    </lineage>
</organism>
<keyword evidence="2" id="KW-1185">Reference proteome</keyword>
<dbReference type="EMBL" id="KB707412">
    <property type="protein sequence ID" value="EMR62612.1"/>
    <property type="molecule type" value="Genomic_DNA"/>
</dbReference>
<dbReference type="AlphaFoldDB" id="M7SEP6"/>
<name>M7SEP6_EUTLA</name>
<sequence>MSWEKGSDVRWERPVDGLEGYFIVMADITANLCDGREHYTLFSVLKLETVPSDIAPALKHAWKQTRYEQPQIATTVDAMKRVYEVPDEKALEKWLSSTFIVSPASSSEDLYSSVKPIQQATLYYLPKSSEVVLRAHHHTIDGIGILLLWHSYFEALKSPAKEIKFGDEPARLAPTMKVLGYAEQPTQEQSEKATALFMSWAGSIPGIGPVSQLGTASSGRCQNTELVFATDTTKALVAACKEKGVTVSAAIHAAYIQAIAKHADPESKLSQYVTAAQFNLRSYLPEPYSSSKYAASVYYTPLPYKADLPASFWDLAKSLTEYYQNSFKGDAEALELKGHFARVLCGAVQTPEFLASPVSKDALVSSLGIGEQYLQREYGSAIKIRDLKIGVDVVLGMSMLFFYTFQDKLRLVYAFNDGFERAENIQTYLDEVQAVLVQELLG</sequence>
<dbReference type="InterPro" id="IPR010828">
    <property type="entry name" value="Atf2/Sli1-like"/>
</dbReference>
<evidence type="ECO:0000313" key="2">
    <source>
        <dbReference type="Proteomes" id="UP000012174"/>
    </source>
</evidence>
<accession>M7SEP6</accession>
<dbReference type="Gene3D" id="3.30.559.30">
    <property type="entry name" value="Nonribosomal peptide synthetase, condensation domain"/>
    <property type="match status" value="1"/>
</dbReference>
<proteinExistence type="predicted"/>
<dbReference type="HOGENOM" id="CLU_029138_1_0_1"/>
<evidence type="ECO:0000313" key="1">
    <source>
        <dbReference type="EMBL" id="EMR62612.1"/>
    </source>
</evidence>
<dbReference type="KEGG" id="ela:UCREL1_10454"/>
<gene>
    <name evidence="1" type="ORF">UCREL1_10454</name>
</gene>
<dbReference type="PANTHER" id="PTHR42034:SF1">
    <property type="entry name" value="CONDENSATION DOMAIN-CONTAINING PROTEIN"/>
    <property type="match status" value="1"/>
</dbReference>